<dbReference type="Pfam" id="PF12701">
    <property type="entry name" value="LSM14"/>
    <property type="match status" value="1"/>
</dbReference>
<comment type="caution">
    <text evidence="3">The sequence shown here is derived from an EMBL/GenBank/DDBJ whole genome shotgun (WGS) entry which is preliminary data.</text>
</comment>
<evidence type="ECO:0000313" key="3">
    <source>
        <dbReference type="EMBL" id="KAG5406770.1"/>
    </source>
</evidence>
<evidence type="ECO:0000256" key="1">
    <source>
        <dbReference type="SAM" id="MobiDB-lite"/>
    </source>
</evidence>
<feature type="compositionally biased region" description="Polar residues" evidence="1">
    <location>
        <begin position="519"/>
        <end position="529"/>
    </location>
</feature>
<feature type="domain" description="Lsm14-like N-terminal" evidence="2">
    <location>
        <begin position="277"/>
        <end position="383"/>
    </location>
</feature>
<protein>
    <recommendedName>
        <fullName evidence="2">Lsm14-like N-terminal domain-containing protein</fullName>
    </recommendedName>
</protein>
<dbReference type="SMART" id="SM01271">
    <property type="entry name" value="LSM14"/>
    <property type="match status" value="1"/>
</dbReference>
<dbReference type="Gene3D" id="2.30.30.100">
    <property type="match status" value="1"/>
</dbReference>
<organism evidence="3 4">
    <name type="scientific">Brassica rapa subsp. trilocularis</name>
    <dbReference type="NCBI Taxonomy" id="1813537"/>
    <lineage>
        <taxon>Eukaryota</taxon>
        <taxon>Viridiplantae</taxon>
        <taxon>Streptophyta</taxon>
        <taxon>Embryophyta</taxon>
        <taxon>Tracheophyta</taxon>
        <taxon>Spermatophyta</taxon>
        <taxon>Magnoliopsida</taxon>
        <taxon>eudicotyledons</taxon>
        <taxon>Gunneridae</taxon>
        <taxon>Pentapetalae</taxon>
        <taxon>rosids</taxon>
        <taxon>malvids</taxon>
        <taxon>Brassicales</taxon>
        <taxon>Brassicaceae</taxon>
        <taxon>Brassiceae</taxon>
        <taxon>Brassica</taxon>
    </lineage>
</organism>
<reference evidence="3 4" key="1">
    <citation type="submission" date="2021-03" db="EMBL/GenBank/DDBJ databases">
        <authorList>
            <person name="King G.J."/>
            <person name="Bancroft I."/>
            <person name="Baten A."/>
            <person name="Bloomfield J."/>
            <person name="Borpatragohain P."/>
            <person name="He Z."/>
            <person name="Irish N."/>
            <person name="Irwin J."/>
            <person name="Liu K."/>
            <person name="Mauleon R.P."/>
            <person name="Moore J."/>
            <person name="Morris R."/>
            <person name="Ostergaard L."/>
            <person name="Wang B."/>
            <person name="Wells R."/>
        </authorList>
    </citation>
    <scope>NUCLEOTIDE SEQUENCE [LARGE SCALE GENOMIC DNA]</scope>
    <source>
        <strain evidence="3">R-o-18</strain>
        <tissue evidence="3">Leaf</tissue>
    </source>
</reference>
<dbReference type="InterPro" id="IPR025609">
    <property type="entry name" value="Lsm14-like_N"/>
</dbReference>
<proteinExistence type="predicted"/>
<dbReference type="EMBL" id="JADBGQ010000003">
    <property type="protein sequence ID" value="KAG5406770.1"/>
    <property type="molecule type" value="Genomic_DNA"/>
</dbReference>
<keyword evidence="4" id="KW-1185">Reference proteome</keyword>
<dbReference type="Proteomes" id="UP000823674">
    <property type="component" value="Chromosome A03"/>
</dbReference>
<sequence length="620" mass="69674">MTKTENLQYPLTCPSSLPPPEYQHPELYIGSFTNLVTSYTKIPFSNDVHSYLVFKTTQIMKIIVTLPSSFRSCGYHYGYGSLAREATISKNSPDTMKPPLPLIFSYKPQAATVDDSESEEPVDDGSQIALPQYFGSDFYHDPCFMPYGERSHHQAPTNTTSKLIDEGSNFETLTENIIMHYGQCLQGSNKNNKGDPNTIDGFFFSGFRTIHLILSEDLAMRLALSSDPSHTFPLVMNWQMCALCKNGIAGLVGMMATDNFQRISSLSSSLRKPQPQNPHPVDYIGSFMTLVSKYGLRYQGFLYHLNHDEKTLCLINVICYGTEGRNFIGFHIPPSYELYSYIVFTTTQIKAIVDSPASLARGLGSKIYRPPKPPLPYVYSSYNQDGAKIRQKVPLLISNEKLSKTEAIYDYDASLNMGSVNDGLQIACKPLSLQQYPGSNYYDLWLNHVYQPVPCAPLYQDPAYAAPSSIASQSFFTTYPSVPFSLGQGNGGFDFEALTENFEPYKLWGPEEDNKQEDQTSYTVDGSSYQNETWNYRGNNKQEDQGAYSDDGSSYLNEISNYLVNNNQEDQTAYTINESSYMNSRKPFDPIGIPWNPFGPIERSFSYLPSSHELADLGFV</sequence>
<dbReference type="PANTHER" id="PTHR13586">
    <property type="entry name" value="SCD6 PROTEIN-RELATED"/>
    <property type="match status" value="1"/>
</dbReference>
<evidence type="ECO:0000259" key="2">
    <source>
        <dbReference type="SMART" id="SM01271"/>
    </source>
</evidence>
<evidence type="ECO:0000313" key="4">
    <source>
        <dbReference type="Proteomes" id="UP000823674"/>
    </source>
</evidence>
<dbReference type="PANTHER" id="PTHR13586:SF0">
    <property type="entry name" value="TRAILER HITCH, ISOFORM H"/>
    <property type="match status" value="1"/>
</dbReference>
<dbReference type="SUPFAM" id="SSF50182">
    <property type="entry name" value="Sm-like ribonucleoproteins"/>
    <property type="match status" value="1"/>
</dbReference>
<feature type="region of interest" description="Disordered" evidence="1">
    <location>
        <begin position="509"/>
        <end position="529"/>
    </location>
</feature>
<name>A0ABQ7N785_BRACM</name>
<accession>A0ABQ7N785</accession>
<gene>
    <name evidence="3" type="primary">A03p055490.1_BraROA</name>
    <name evidence="3" type="ORF">IGI04_012889</name>
</gene>
<dbReference type="InterPro" id="IPR010920">
    <property type="entry name" value="LSM_dom_sf"/>
</dbReference>